<evidence type="ECO:0000313" key="5">
    <source>
        <dbReference type="Proteomes" id="UP000266720"/>
    </source>
</evidence>
<dbReference type="Proteomes" id="UP000266720">
    <property type="component" value="Chromosome"/>
</dbReference>
<dbReference type="PROSITE" id="PS00893">
    <property type="entry name" value="NUDIX_BOX"/>
    <property type="match status" value="1"/>
</dbReference>
<sequence>MSGDPKILRDVLLASGRRVKLYRRIVEADGKTFEKDLVVFGSSVVIVPVLGDGRIVFVRQWRASIAGWVLELPAGRVEPGEDLLEAAGRELVEETGFRAGSLRVLGSFYVAPGYSDEVISVVRADGLVEGQSRPEEGEVLRTVFMRPEEYLGLLGKETLDLKSIAGVLLYMSTG</sequence>
<accession>A0A3G1A5P3</accession>
<dbReference type="GO" id="GO:0047631">
    <property type="term" value="F:ADP-ribose diphosphatase activity"/>
    <property type="evidence" value="ECO:0007669"/>
    <property type="project" value="UniProtKB-EC"/>
</dbReference>
<dbReference type="STRING" id="697581.TCARB_1131"/>
<dbReference type="RefSeq" id="WP_020961747.1">
    <property type="nucleotide sequence ID" value="NZ_CP007493.1"/>
</dbReference>
<comment type="cofactor">
    <cofactor evidence="1">
        <name>Mg(2+)</name>
        <dbReference type="ChEBI" id="CHEBI:18420"/>
    </cofactor>
</comment>
<dbReference type="PANTHER" id="PTHR11839:SF18">
    <property type="entry name" value="NUDIX HYDROLASE DOMAIN-CONTAINING PROTEIN"/>
    <property type="match status" value="1"/>
</dbReference>
<gene>
    <name evidence="4" type="ORF">TCARB_1131</name>
</gene>
<dbReference type="GeneID" id="25406542"/>
<reference evidence="5" key="1">
    <citation type="book" date="2010" name="EXTREMOPHILES" publisher="0:0-0">
        <title>Complete genome sequences of ten hyperthermophilic archaea reveal their metabolic capabilities and possible ecological roles.</title>
        <editorList>
            <person name="?"/>
        </editorList>
        <authorList>
            <person name="Ravin N.V."/>
            <person name="Mardanov A.V."/>
            <person name="Bonch-Osmolovskaya E.A."/>
            <person name="Skryabin K.G."/>
        </authorList>
    </citation>
    <scope>NUCLEOTIDE SEQUENCE [LARGE SCALE GENOMIC DNA]</scope>
    <source>
        <strain evidence="5">1505</strain>
    </source>
</reference>
<evidence type="ECO:0000256" key="2">
    <source>
        <dbReference type="ARBA" id="ARBA00022801"/>
    </source>
</evidence>
<dbReference type="CDD" id="cd03424">
    <property type="entry name" value="NUDIX_ADPRase_Nudt5_UGPPase_Nudt14"/>
    <property type="match status" value="1"/>
</dbReference>
<dbReference type="SUPFAM" id="SSF55811">
    <property type="entry name" value="Nudix"/>
    <property type="match status" value="1"/>
</dbReference>
<dbReference type="Pfam" id="PF00293">
    <property type="entry name" value="NUDIX"/>
    <property type="match status" value="1"/>
</dbReference>
<dbReference type="PROSITE" id="PS51462">
    <property type="entry name" value="NUDIX"/>
    <property type="match status" value="1"/>
</dbReference>
<dbReference type="KEGG" id="tcb:TCARB_1131"/>
<feature type="domain" description="Nudix hydrolase" evidence="3">
    <location>
        <begin position="39"/>
        <end position="168"/>
    </location>
</feature>
<dbReference type="InterPro" id="IPR015797">
    <property type="entry name" value="NUDIX_hydrolase-like_dom_sf"/>
</dbReference>
<name>A0A3G1A5P3_9CREN</name>
<organism evidence="4 5">
    <name type="scientific">Thermofilum adornatum 1505</name>
    <dbReference type="NCBI Taxonomy" id="697581"/>
    <lineage>
        <taxon>Archaea</taxon>
        <taxon>Thermoproteota</taxon>
        <taxon>Thermoprotei</taxon>
        <taxon>Thermofilales</taxon>
        <taxon>Thermofilaceae</taxon>
        <taxon>Thermofilum</taxon>
    </lineage>
</organism>
<proteinExistence type="predicted"/>
<dbReference type="InterPro" id="IPR020476">
    <property type="entry name" value="Nudix_hydrolase"/>
</dbReference>
<dbReference type="Gene3D" id="3.90.79.10">
    <property type="entry name" value="Nucleoside Triphosphate Pyrophosphohydrolase"/>
    <property type="match status" value="1"/>
</dbReference>
<keyword evidence="2 4" id="KW-0378">Hydrolase</keyword>
<dbReference type="AlphaFoldDB" id="A0A3G1A5P3"/>
<dbReference type="GO" id="GO:0019693">
    <property type="term" value="P:ribose phosphate metabolic process"/>
    <property type="evidence" value="ECO:0007669"/>
    <property type="project" value="TreeGrafter"/>
</dbReference>
<dbReference type="InterPro" id="IPR020084">
    <property type="entry name" value="NUDIX_hydrolase_CS"/>
</dbReference>
<dbReference type="PANTHER" id="PTHR11839">
    <property type="entry name" value="UDP/ADP-SUGAR PYROPHOSPHATASE"/>
    <property type="match status" value="1"/>
</dbReference>
<dbReference type="PRINTS" id="PR00502">
    <property type="entry name" value="NUDIXFAMILY"/>
</dbReference>
<evidence type="ECO:0000256" key="1">
    <source>
        <dbReference type="ARBA" id="ARBA00001946"/>
    </source>
</evidence>
<dbReference type="EMBL" id="CP007493">
    <property type="protein sequence ID" value="AJB42179.1"/>
    <property type="molecule type" value="Genomic_DNA"/>
</dbReference>
<dbReference type="GO" id="GO:0006753">
    <property type="term" value="P:nucleoside phosphate metabolic process"/>
    <property type="evidence" value="ECO:0007669"/>
    <property type="project" value="TreeGrafter"/>
</dbReference>
<dbReference type="InterPro" id="IPR000086">
    <property type="entry name" value="NUDIX_hydrolase_dom"/>
</dbReference>
<dbReference type="GeneID" id="16572699"/>
<protein>
    <submittedName>
        <fullName evidence="4">ADP-ribose pyrophosphatase</fullName>
        <ecNumber evidence="4">3.6.1.13</ecNumber>
    </submittedName>
</protein>
<evidence type="ECO:0000313" key="4">
    <source>
        <dbReference type="EMBL" id="AJB42179.1"/>
    </source>
</evidence>
<evidence type="ECO:0000259" key="3">
    <source>
        <dbReference type="PROSITE" id="PS51462"/>
    </source>
</evidence>
<dbReference type="EC" id="3.6.1.13" evidence="4"/>